<accession>E8V2L1</accession>
<gene>
    <name evidence="2" type="ordered locus">AciPR4_1614</name>
</gene>
<evidence type="ECO:0000313" key="2">
    <source>
        <dbReference type="EMBL" id="ADV82429.1"/>
    </source>
</evidence>
<dbReference type="Proteomes" id="UP000006844">
    <property type="component" value="Chromosome"/>
</dbReference>
<evidence type="ECO:0000256" key="1">
    <source>
        <dbReference type="SAM" id="Phobius"/>
    </source>
</evidence>
<sequence>MQDAFKAAWNNRALGYVLLGVTALSAMYMLWKVPSPGVAVAVLGVASGIIAIRELSAIERVVWVFVLSCLLYAELHAIRTDRNTQDQKHAAEVKVQTSEFEEQQKQFKTILDTENAEFKDTKDRISRALDAAEETLIQTAPRADLQIGPILIYPKDPTPEQTASDPKSLSLRRTFTITIDWANRGTDEARRLKILSNAYLVPELEGLSPVSAKDSFNRDWQNFFRAEKKPDRASQIATTGVYYDRMVSGDPHTEQYTRPWGPNDIYNDLIDARSKAVIHRRMFILVRFDYYDKTGHWREDICRRIKGEMTSQSSHWDSCDIMQNARYRIGAPLGVREAKKLGKHEVGQQPGFP</sequence>
<feature type="transmembrane region" description="Helical" evidence="1">
    <location>
        <begin position="38"/>
        <end position="55"/>
    </location>
</feature>
<feature type="transmembrane region" description="Helical" evidence="1">
    <location>
        <begin position="13"/>
        <end position="31"/>
    </location>
</feature>
<evidence type="ECO:0000313" key="3">
    <source>
        <dbReference type="Proteomes" id="UP000006844"/>
    </source>
</evidence>
<dbReference type="OrthoDB" id="9960494at2"/>
<keyword evidence="1" id="KW-0812">Transmembrane</keyword>
<feature type="transmembrane region" description="Helical" evidence="1">
    <location>
        <begin position="61"/>
        <end position="78"/>
    </location>
</feature>
<dbReference type="AlphaFoldDB" id="E8V2L1"/>
<keyword evidence="1" id="KW-0472">Membrane</keyword>
<dbReference type="KEGG" id="tsa:AciPR4_1614"/>
<reference evidence="2 3" key="1">
    <citation type="journal article" date="2012" name="Stand. Genomic Sci.">
        <title>Complete genome sequence of Terriglobus saanensis type strain SP1PR4(T), an Acidobacteria from tundra soil.</title>
        <authorList>
            <person name="Rawat S.R."/>
            <person name="Mannisto M.K."/>
            <person name="Starovoytov V."/>
            <person name="Goodwin L."/>
            <person name="Nolan M."/>
            <person name="Hauser L."/>
            <person name="Land M."/>
            <person name="Davenport K.W."/>
            <person name="Woyke T."/>
            <person name="Haggblom M.M."/>
        </authorList>
    </citation>
    <scope>NUCLEOTIDE SEQUENCE</scope>
    <source>
        <strain evidence="3">ATCC BAA-1853 / DSM 23119 / SP1PR4</strain>
    </source>
</reference>
<proteinExistence type="predicted"/>
<organism evidence="2 3">
    <name type="scientific">Terriglobus saanensis (strain ATCC BAA-1853 / DSM 23119 / SP1PR4)</name>
    <dbReference type="NCBI Taxonomy" id="401053"/>
    <lineage>
        <taxon>Bacteria</taxon>
        <taxon>Pseudomonadati</taxon>
        <taxon>Acidobacteriota</taxon>
        <taxon>Terriglobia</taxon>
        <taxon>Terriglobales</taxon>
        <taxon>Acidobacteriaceae</taxon>
        <taxon>Terriglobus</taxon>
    </lineage>
</organism>
<dbReference type="HOGENOM" id="CLU_785100_0_0_0"/>
<dbReference type="EMBL" id="CP002467">
    <property type="protein sequence ID" value="ADV82429.1"/>
    <property type="molecule type" value="Genomic_DNA"/>
</dbReference>
<name>E8V2L1_TERSS</name>
<dbReference type="RefSeq" id="WP_013568162.1">
    <property type="nucleotide sequence ID" value="NC_014963.1"/>
</dbReference>
<keyword evidence="3" id="KW-1185">Reference proteome</keyword>
<protein>
    <submittedName>
        <fullName evidence="2">Uncharacterized protein</fullName>
    </submittedName>
</protein>
<keyword evidence="1" id="KW-1133">Transmembrane helix</keyword>